<evidence type="ECO:0000313" key="2">
    <source>
        <dbReference type="Proteomes" id="UP000683360"/>
    </source>
</evidence>
<dbReference type="SUPFAM" id="SSF48403">
    <property type="entry name" value="Ankyrin repeat"/>
    <property type="match status" value="1"/>
</dbReference>
<protein>
    <submittedName>
        <fullName evidence="1">DgkA</fullName>
        <ecNumber evidence="1">2.7.1.107</ecNumber>
    </submittedName>
</protein>
<evidence type="ECO:0000313" key="1">
    <source>
        <dbReference type="EMBL" id="CAG2218211.1"/>
    </source>
</evidence>
<reference evidence="1" key="1">
    <citation type="submission" date="2021-03" db="EMBL/GenBank/DDBJ databases">
        <authorList>
            <person name="Bekaert M."/>
        </authorList>
    </citation>
    <scope>NUCLEOTIDE SEQUENCE</scope>
</reference>
<keyword evidence="2" id="KW-1185">Reference proteome</keyword>
<dbReference type="EC" id="2.7.1.107" evidence="1"/>
<gene>
    <name evidence="1" type="ORF">MEDL_31859</name>
</gene>
<keyword evidence="1" id="KW-0808">Transferase</keyword>
<dbReference type="InterPro" id="IPR036770">
    <property type="entry name" value="Ankyrin_rpt-contain_sf"/>
</dbReference>
<accession>A0A8S3SEW0</accession>
<organism evidence="1 2">
    <name type="scientific">Mytilus edulis</name>
    <name type="common">Blue mussel</name>
    <dbReference type="NCBI Taxonomy" id="6550"/>
    <lineage>
        <taxon>Eukaryota</taxon>
        <taxon>Metazoa</taxon>
        <taxon>Spiralia</taxon>
        <taxon>Lophotrochozoa</taxon>
        <taxon>Mollusca</taxon>
        <taxon>Bivalvia</taxon>
        <taxon>Autobranchia</taxon>
        <taxon>Pteriomorphia</taxon>
        <taxon>Mytilida</taxon>
        <taxon>Mytiloidea</taxon>
        <taxon>Mytilidae</taxon>
        <taxon>Mytilinae</taxon>
        <taxon>Mytilus</taxon>
    </lineage>
</organism>
<dbReference type="AlphaFoldDB" id="A0A8S3SEW0"/>
<name>A0A8S3SEW0_MYTED</name>
<dbReference type="Proteomes" id="UP000683360">
    <property type="component" value="Unassembled WGS sequence"/>
</dbReference>
<dbReference type="OrthoDB" id="242257at2759"/>
<comment type="caution">
    <text evidence="1">The sequence shown here is derived from an EMBL/GenBank/DDBJ whole genome shotgun (WGS) entry which is preliminary data.</text>
</comment>
<dbReference type="Gene3D" id="1.25.40.20">
    <property type="entry name" value="Ankyrin repeat-containing domain"/>
    <property type="match status" value="1"/>
</dbReference>
<proteinExistence type="predicted"/>
<dbReference type="EMBL" id="CAJPWZ010001593">
    <property type="protein sequence ID" value="CAG2218211.1"/>
    <property type="molecule type" value="Genomic_DNA"/>
</dbReference>
<dbReference type="GO" id="GO:0004143">
    <property type="term" value="F:ATP-dependent diacylglycerol kinase activity"/>
    <property type="evidence" value="ECO:0007669"/>
    <property type="project" value="UniProtKB-EC"/>
</dbReference>
<sequence length="220" mass="24723">MNCFEGIAILQKIRRKYESNQCCRVLQIHHLDQSEIDSLPQSLQQRDLDLVIANCFALKTTEPGSPVLPPSGKQDQFLSVAHATAVPRNKRMSQEDKALIDASKRGDLPKIVDLFVNQDANLLATDQYGMTALPSTSQPVILDMVDFEKGQTALHKAAWYQRRTICYMLVEAKASLTKTDYQGNTPRMQALRADDKDLAAYLQSQEHFQLVVSEDQETAV</sequence>